<dbReference type="SUPFAM" id="SSF54373">
    <property type="entry name" value="FAD-linked reductases, C-terminal domain"/>
    <property type="match status" value="1"/>
</dbReference>
<keyword evidence="4" id="KW-1185">Reference proteome</keyword>
<dbReference type="SUPFAM" id="SSF51905">
    <property type="entry name" value="FAD/NAD(P)-binding domain"/>
    <property type="match status" value="1"/>
</dbReference>
<dbReference type="EMBL" id="JAQQWL010000018">
    <property type="protein sequence ID" value="KAK8036837.1"/>
    <property type="molecule type" value="Genomic_DNA"/>
</dbReference>
<gene>
    <name evidence="3" type="ORF">PG994_015334</name>
</gene>
<name>A0ABR1SRA2_9PEZI</name>
<dbReference type="Pfam" id="PF05199">
    <property type="entry name" value="GMC_oxred_C"/>
    <property type="match status" value="1"/>
</dbReference>
<dbReference type="Pfam" id="PF00732">
    <property type="entry name" value="GMC_oxred_N"/>
    <property type="match status" value="1"/>
</dbReference>
<dbReference type="PROSITE" id="PS51257">
    <property type="entry name" value="PROKAR_LIPOPROTEIN"/>
    <property type="match status" value="1"/>
</dbReference>
<dbReference type="RefSeq" id="XP_066707655.1">
    <property type="nucleotide sequence ID" value="XM_066866741.1"/>
</dbReference>
<dbReference type="Gene3D" id="3.50.50.60">
    <property type="entry name" value="FAD/NAD(P)-binding domain"/>
    <property type="match status" value="1"/>
</dbReference>
<accession>A0ABR1SRA2</accession>
<feature type="domain" description="Glucose-methanol-choline oxidoreductase N-terminal" evidence="2">
    <location>
        <begin position="283"/>
        <end position="297"/>
    </location>
</feature>
<dbReference type="PROSITE" id="PS00624">
    <property type="entry name" value="GMC_OXRED_2"/>
    <property type="match status" value="1"/>
</dbReference>
<comment type="caution">
    <text evidence="3">The sequence shown here is derived from an EMBL/GenBank/DDBJ whole genome shotgun (WGS) entry which is preliminary data.</text>
</comment>
<evidence type="ECO:0000313" key="4">
    <source>
        <dbReference type="Proteomes" id="UP001480595"/>
    </source>
</evidence>
<reference evidence="3 4" key="1">
    <citation type="submission" date="2023-01" db="EMBL/GenBank/DDBJ databases">
        <title>Analysis of 21 Apiospora genomes using comparative genomics revels a genus with tremendous synthesis potential of carbohydrate active enzymes and secondary metabolites.</title>
        <authorList>
            <person name="Sorensen T."/>
        </authorList>
    </citation>
    <scope>NUCLEOTIDE SEQUENCE [LARGE SCALE GENOMIC DNA]</scope>
    <source>
        <strain evidence="3 4">CBS 135458</strain>
    </source>
</reference>
<evidence type="ECO:0000256" key="1">
    <source>
        <dbReference type="ARBA" id="ARBA00010790"/>
    </source>
</evidence>
<protein>
    <submittedName>
        <fullName evidence="3">GMC oxidoreductase</fullName>
    </submittedName>
</protein>
<evidence type="ECO:0000259" key="2">
    <source>
        <dbReference type="PROSITE" id="PS00624"/>
    </source>
</evidence>
<dbReference type="InterPro" id="IPR007867">
    <property type="entry name" value="GMC_OxRtase_C"/>
</dbReference>
<dbReference type="Proteomes" id="UP001480595">
    <property type="component" value="Unassembled WGS sequence"/>
</dbReference>
<dbReference type="PANTHER" id="PTHR11552:SF78">
    <property type="entry name" value="GLUCOSE-METHANOL-CHOLINE OXIDOREDUCTASE N-TERMINAL DOMAIN-CONTAINING PROTEIN"/>
    <property type="match status" value="1"/>
</dbReference>
<dbReference type="PIRSF" id="PIRSF000137">
    <property type="entry name" value="Alcohol_oxidase"/>
    <property type="match status" value="1"/>
</dbReference>
<evidence type="ECO:0000313" key="3">
    <source>
        <dbReference type="EMBL" id="KAK8036837.1"/>
    </source>
</evidence>
<proteinExistence type="inferred from homology"/>
<dbReference type="InterPro" id="IPR036188">
    <property type="entry name" value="FAD/NAD-bd_sf"/>
</dbReference>
<dbReference type="GeneID" id="92099806"/>
<sequence>MGIHIKSADDINEVDVIIAGGGTAGCVVAARLAEADPKLSILVIEGGRDNYNDPLVVNPASFLSLLQPSNKAAIFYQGNKAPQLAGRAPIVPLGGILGGGSSINFMIYARAQRPDFDSWKTPGWSTDEVLPYLKKLETYHGASDKAVHGYEGPVHVTNGGYRGKESEADFMTAAKSLGMREIQDLQDLDSNNGISSWLRTVSEEGKRQDSAHMYLHPKLKDSNKYPNLHVVVEAQVVRVLFNDDKKAVGVEYRANPAFQATVALTAAPARTVRARKMVVLSCGACGTPSVLERSGVGAAAVLERAGVPLVMEVPGVGHDYQDHHLLLYPYRTGCRPDETIDAMLGGRADDFETMPEKKDKTLGWNTIDFGSKIRPSEFETAALGPDFQKAWDRDFKNAPSRPLMLMATIMCFLGDPSTVPVGQYVTVGTYTAYPYSRGHLHITGPKLEDPIDFDVGFFTDAHDIDLKKQMWAYKKQREIMRRTKMYRGELAAGHPKFPAGSKAACVETEEAPATDVKNIEYAAEDDTAIEQHLRENVNTTWHSLGTCKMAPWESNGVVDQYLSVYGVEGLKLADLSIVPENVGANTNNTALMIGEKAAAILIRELGLVGTAA</sequence>
<dbReference type="PANTHER" id="PTHR11552">
    <property type="entry name" value="GLUCOSE-METHANOL-CHOLINE GMC OXIDOREDUCTASE"/>
    <property type="match status" value="1"/>
</dbReference>
<comment type="similarity">
    <text evidence="1">Belongs to the GMC oxidoreductase family.</text>
</comment>
<organism evidence="3 4">
    <name type="scientific">Apiospora phragmitis</name>
    <dbReference type="NCBI Taxonomy" id="2905665"/>
    <lineage>
        <taxon>Eukaryota</taxon>
        <taxon>Fungi</taxon>
        <taxon>Dikarya</taxon>
        <taxon>Ascomycota</taxon>
        <taxon>Pezizomycotina</taxon>
        <taxon>Sordariomycetes</taxon>
        <taxon>Xylariomycetidae</taxon>
        <taxon>Amphisphaeriales</taxon>
        <taxon>Apiosporaceae</taxon>
        <taxon>Apiospora</taxon>
    </lineage>
</organism>
<dbReference type="InterPro" id="IPR012132">
    <property type="entry name" value="GMC_OxRdtase"/>
</dbReference>
<dbReference type="Gene3D" id="3.30.560.10">
    <property type="entry name" value="Glucose Oxidase, domain 3"/>
    <property type="match status" value="1"/>
</dbReference>
<dbReference type="InterPro" id="IPR000172">
    <property type="entry name" value="GMC_OxRdtase_N"/>
</dbReference>